<dbReference type="Gene3D" id="1.10.3720.10">
    <property type="entry name" value="MetI-like"/>
    <property type="match status" value="1"/>
</dbReference>
<feature type="transmembrane region" description="Helical" evidence="7">
    <location>
        <begin position="61"/>
        <end position="91"/>
    </location>
</feature>
<comment type="subcellular location">
    <subcellularLocation>
        <location evidence="1 7">Cell membrane</location>
        <topology evidence="1 7">Multi-pass membrane protein</topology>
    </subcellularLocation>
</comment>
<evidence type="ECO:0000256" key="5">
    <source>
        <dbReference type="ARBA" id="ARBA00022989"/>
    </source>
</evidence>
<dbReference type="EMBL" id="CP062983">
    <property type="protein sequence ID" value="QPC83929.1"/>
    <property type="molecule type" value="Genomic_DNA"/>
</dbReference>
<keyword evidence="4 7" id="KW-0812">Transmembrane</keyword>
<evidence type="ECO:0000256" key="3">
    <source>
        <dbReference type="ARBA" id="ARBA00022475"/>
    </source>
</evidence>
<sequence>MTLKITSKMTVKFDNNLLVTIALIVGLLALWEGIVTLQQIPVYIVPAPSRVLTTLFNNLGYFADALLVTVSEALIGLFIGTSVGVLLASLLSLRPNLERGIMTLAVFVKSTPLVAIAPLLTIWLGFGMAPKIILTALLTFFPVLVNVFSGLSRADVALLDTLRSWHASRWEIFWHVRMPGALPYLFAALKISGPLSLIGAVVAEWTGASQGIGKAMWLAYSNLNMPYLFAAIFILAFVGQFVYSITLWLERRFVFWQPVAEA</sequence>
<dbReference type="InterPro" id="IPR000515">
    <property type="entry name" value="MetI-like"/>
</dbReference>
<dbReference type="SUPFAM" id="SSF161098">
    <property type="entry name" value="MetI-like"/>
    <property type="match status" value="1"/>
</dbReference>
<keyword evidence="3" id="KW-1003">Cell membrane</keyword>
<accession>A0A7S8EBR3</accession>
<dbReference type="RefSeq" id="WP_195171993.1">
    <property type="nucleotide sequence ID" value="NZ_CP062983.1"/>
</dbReference>
<dbReference type="Pfam" id="PF00528">
    <property type="entry name" value="BPD_transp_1"/>
    <property type="match status" value="1"/>
</dbReference>
<feature type="transmembrane region" description="Helical" evidence="7">
    <location>
        <begin position="103"/>
        <end position="126"/>
    </location>
</feature>
<dbReference type="InterPro" id="IPR035906">
    <property type="entry name" value="MetI-like_sf"/>
</dbReference>
<feature type="domain" description="ABC transmembrane type-1" evidence="8">
    <location>
        <begin position="62"/>
        <end position="246"/>
    </location>
</feature>
<gene>
    <name evidence="9" type="ORF">G4Y79_06000</name>
</gene>
<dbReference type="AlphaFoldDB" id="A0A7S8EBR3"/>
<proteinExistence type="inferred from homology"/>
<feature type="transmembrane region" description="Helical" evidence="7">
    <location>
        <begin position="227"/>
        <end position="249"/>
    </location>
</feature>
<evidence type="ECO:0000259" key="8">
    <source>
        <dbReference type="PROSITE" id="PS50928"/>
    </source>
</evidence>
<evidence type="ECO:0000313" key="10">
    <source>
        <dbReference type="Proteomes" id="UP000594468"/>
    </source>
</evidence>
<keyword evidence="2 7" id="KW-0813">Transport</keyword>
<keyword evidence="5 7" id="KW-1133">Transmembrane helix</keyword>
<keyword evidence="6 7" id="KW-0472">Membrane</keyword>
<evidence type="ECO:0000256" key="2">
    <source>
        <dbReference type="ARBA" id="ARBA00022448"/>
    </source>
</evidence>
<name>A0A7S8EBR3_9CHLR</name>
<evidence type="ECO:0000256" key="7">
    <source>
        <dbReference type="RuleBase" id="RU363032"/>
    </source>
</evidence>
<evidence type="ECO:0000256" key="6">
    <source>
        <dbReference type="ARBA" id="ARBA00023136"/>
    </source>
</evidence>
<reference evidence="9 10" key="1">
    <citation type="submission" date="2020-02" db="EMBL/GenBank/DDBJ databases">
        <authorList>
            <person name="Zheng R.K."/>
            <person name="Sun C.M."/>
        </authorList>
    </citation>
    <scope>NUCLEOTIDE SEQUENCE [LARGE SCALE GENOMIC DNA]</scope>
    <source>
        <strain evidence="10">rifampicinis</strain>
    </source>
</reference>
<dbReference type="KEGG" id="pmet:G4Y79_06000"/>
<dbReference type="GO" id="GO:0055085">
    <property type="term" value="P:transmembrane transport"/>
    <property type="evidence" value="ECO:0007669"/>
    <property type="project" value="InterPro"/>
</dbReference>
<organism evidence="9 10">
    <name type="scientific">Phototrophicus methaneseepsis</name>
    <dbReference type="NCBI Taxonomy" id="2710758"/>
    <lineage>
        <taxon>Bacteria</taxon>
        <taxon>Bacillati</taxon>
        <taxon>Chloroflexota</taxon>
        <taxon>Candidatus Thermofontia</taxon>
        <taxon>Phototrophicales</taxon>
        <taxon>Phototrophicaceae</taxon>
        <taxon>Phototrophicus</taxon>
    </lineage>
</organism>
<dbReference type="PANTHER" id="PTHR30151:SF20">
    <property type="entry name" value="ABC TRANSPORTER PERMEASE PROTEIN HI_0355-RELATED"/>
    <property type="match status" value="1"/>
</dbReference>
<dbReference type="PROSITE" id="PS50928">
    <property type="entry name" value="ABC_TM1"/>
    <property type="match status" value="1"/>
</dbReference>
<evidence type="ECO:0000313" key="9">
    <source>
        <dbReference type="EMBL" id="QPC83929.1"/>
    </source>
</evidence>
<keyword evidence="10" id="KW-1185">Reference proteome</keyword>
<dbReference type="Proteomes" id="UP000594468">
    <property type="component" value="Chromosome"/>
</dbReference>
<dbReference type="GO" id="GO:0005886">
    <property type="term" value="C:plasma membrane"/>
    <property type="evidence" value="ECO:0007669"/>
    <property type="project" value="UniProtKB-SubCell"/>
</dbReference>
<comment type="similarity">
    <text evidence="7">Belongs to the binding-protein-dependent transport system permease family.</text>
</comment>
<dbReference type="PANTHER" id="PTHR30151">
    <property type="entry name" value="ALKANE SULFONATE ABC TRANSPORTER-RELATED, MEMBRANE SUBUNIT"/>
    <property type="match status" value="1"/>
</dbReference>
<evidence type="ECO:0000256" key="1">
    <source>
        <dbReference type="ARBA" id="ARBA00004651"/>
    </source>
</evidence>
<evidence type="ECO:0000256" key="4">
    <source>
        <dbReference type="ARBA" id="ARBA00022692"/>
    </source>
</evidence>
<protein>
    <submittedName>
        <fullName evidence="9">ABC transporter permease</fullName>
    </submittedName>
</protein>
<dbReference type="CDD" id="cd06261">
    <property type="entry name" value="TM_PBP2"/>
    <property type="match status" value="1"/>
</dbReference>
<feature type="transmembrane region" description="Helical" evidence="7">
    <location>
        <begin position="132"/>
        <end position="151"/>
    </location>
</feature>